<evidence type="ECO:0000313" key="8">
    <source>
        <dbReference type="Proteomes" id="UP000032233"/>
    </source>
</evidence>
<dbReference type="Gene3D" id="3.30.565.10">
    <property type="entry name" value="Histidine kinase-like ATPase, C-terminal domain"/>
    <property type="match status" value="1"/>
</dbReference>
<dbReference type="SMART" id="SM00091">
    <property type="entry name" value="PAS"/>
    <property type="match status" value="3"/>
</dbReference>
<feature type="domain" description="PAS" evidence="6">
    <location>
        <begin position="333"/>
        <end position="374"/>
    </location>
</feature>
<dbReference type="InterPro" id="IPR013656">
    <property type="entry name" value="PAS_4"/>
</dbReference>
<feature type="coiled-coil region" evidence="4">
    <location>
        <begin position="394"/>
        <end position="459"/>
    </location>
</feature>
<sequence>MNPGHPFPEAGQASPDLAKENQSLKESLAKAEAELQQLKQKLAQKNAMLDGFSEGLLLMDDKFLECNEAACRIWSCEEKDIIGYFASDFAPDFQPDGTPSFESAQGKVKQALRGDRQRFEWVDTRKDGVIINTEVALNRVRVHGHDYVLATFRDITERKALEAERADMMKFMENQISERTAELVRYNQALSREINQRIEVEKDLERAYQELSQIFETSGEGLVVVDADYTISKANKAFLDLSGRKPEDVMRRTCQNMLPCKHCGNGDCIIDEALSGKDFVSKDIDCLRAGKEEVTCIVTCAAMRNRQGEASSAVANFRDVTEHRRWITMLENSEELHRVILENISDAVFITDDYGEFCFISANVEKIFGLTVEQAQELGNIKRLLPQVPLQDELMDKNEEINNLEMIISSLGAEDRTLNLRIKKVNIQGGTHLITCQDISEKKRMEEEAKREYEQLVQAGKLVSLGILVSGVAHEVNNPNNFILLNSSLLSKVWEDTKPILDEYYEEQGDFLLGNLDYATVREKLPNLFKGINQGAHRIKRIVTGLKDYARQGSRGMNEVLSINQVVQAALTLLANQIKKTTNGFIVNYGMGIPHFLGNFQKVEQVIINVVQNSLDALTDSGQSICVQTNYDKTQRLIRVTVKDQGKGIDPKDLPHIQDPFFTTKRTCGGTGLGLAISSRIIEEHLGFTRISSRKGYGTTVEICFPVRSEAS</sequence>
<comment type="catalytic activity">
    <reaction evidence="1">
        <text>ATP + protein L-histidine = ADP + protein N-phospho-L-histidine.</text>
        <dbReference type="EC" id="2.7.13.3"/>
    </reaction>
</comment>
<reference evidence="7 8" key="1">
    <citation type="submission" date="2013-11" db="EMBL/GenBank/DDBJ databases">
        <title>Metagenomic analysis of a methanogenic consortium involved in long chain n-alkane degradation.</title>
        <authorList>
            <person name="Davidova I.A."/>
            <person name="Callaghan A.V."/>
            <person name="Wawrik B."/>
            <person name="Pruitt S."/>
            <person name="Marks C."/>
            <person name="Duncan K.E."/>
            <person name="Suflita J.M."/>
        </authorList>
    </citation>
    <scope>NUCLEOTIDE SEQUENCE [LARGE SCALE GENOMIC DNA]</scope>
    <source>
        <strain evidence="7 8">SPR</strain>
    </source>
</reference>
<dbReference type="InterPro" id="IPR003594">
    <property type="entry name" value="HATPase_dom"/>
</dbReference>
<evidence type="ECO:0000259" key="6">
    <source>
        <dbReference type="PROSITE" id="PS50112"/>
    </source>
</evidence>
<dbReference type="Gene3D" id="3.30.450.20">
    <property type="entry name" value="PAS domain"/>
    <property type="match status" value="3"/>
</dbReference>
<dbReference type="AlphaFoldDB" id="A0A0D2J7P1"/>
<dbReference type="InterPro" id="IPR001610">
    <property type="entry name" value="PAC"/>
</dbReference>
<dbReference type="SMART" id="SM00387">
    <property type="entry name" value="HATPase_c"/>
    <property type="match status" value="1"/>
</dbReference>
<dbReference type="SMART" id="SM00086">
    <property type="entry name" value="PAC"/>
    <property type="match status" value="2"/>
</dbReference>
<feature type="domain" description="PAS" evidence="6">
    <location>
        <begin position="207"/>
        <end position="253"/>
    </location>
</feature>
<dbReference type="NCBIfam" id="TIGR00229">
    <property type="entry name" value="sensory_box"/>
    <property type="match status" value="3"/>
</dbReference>
<dbReference type="InterPro" id="IPR035965">
    <property type="entry name" value="PAS-like_dom_sf"/>
</dbReference>
<keyword evidence="4" id="KW-0175">Coiled coil</keyword>
<keyword evidence="8" id="KW-1185">Reference proteome</keyword>
<gene>
    <name evidence="7" type="ORF">X474_09585</name>
</gene>
<dbReference type="InterPro" id="IPR036890">
    <property type="entry name" value="HATPase_C_sf"/>
</dbReference>
<dbReference type="EMBL" id="AZAC01000011">
    <property type="protein sequence ID" value="KIX14229.1"/>
    <property type="molecule type" value="Genomic_DNA"/>
</dbReference>
<feature type="domain" description="Histidine kinase" evidence="5">
    <location>
        <begin position="471"/>
        <end position="709"/>
    </location>
</feature>
<dbReference type="InterPro" id="IPR004358">
    <property type="entry name" value="Sig_transdc_His_kin-like_C"/>
</dbReference>
<dbReference type="Pfam" id="PF13426">
    <property type="entry name" value="PAS_9"/>
    <property type="match status" value="1"/>
</dbReference>
<dbReference type="STRING" id="1429043.X474_09585"/>
<evidence type="ECO:0000256" key="3">
    <source>
        <dbReference type="ARBA" id="ARBA00022553"/>
    </source>
</evidence>
<evidence type="ECO:0000256" key="4">
    <source>
        <dbReference type="SAM" id="Coils"/>
    </source>
</evidence>
<dbReference type="RefSeq" id="WP_052515023.1">
    <property type="nucleotide sequence ID" value="NZ_AZAC01000011.1"/>
</dbReference>
<dbReference type="CDD" id="cd00130">
    <property type="entry name" value="PAS"/>
    <property type="match status" value="2"/>
</dbReference>
<keyword evidence="7" id="KW-0808">Transferase</keyword>
<keyword evidence="3" id="KW-0597">Phosphoprotein</keyword>
<dbReference type="PROSITE" id="PS50109">
    <property type="entry name" value="HIS_KIN"/>
    <property type="match status" value="1"/>
</dbReference>
<evidence type="ECO:0000259" key="5">
    <source>
        <dbReference type="PROSITE" id="PS50109"/>
    </source>
</evidence>
<dbReference type="SUPFAM" id="SSF55785">
    <property type="entry name" value="PYP-like sensor domain (PAS domain)"/>
    <property type="match status" value="4"/>
</dbReference>
<dbReference type="PROSITE" id="PS50112">
    <property type="entry name" value="PAS"/>
    <property type="match status" value="2"/>
</dbReference>
<dbReference type="InterPro" id="IPR000014">
    <property type="entry name" value="PAS"/>
</dbReference>
<dbReference type="Proteomes" id="UP000032233">
    <property type="component" value="Unassembled WGS sequence"/>
</dbReference>
<comment type="caution">
    <text evidence="7">The sequence shown here is derived from an EMBL/GenBank/DDBJ whole genome shotgun (WGS) entry which is preliminary data.</text>
</comment>
<dbReference type="Pfam" id="PF02518">
    <property type="entry name" value="HATPase_c"/>
    <property type="match status" value="1"/>
</dbReference>
<evidence type="ECO:0000256" key="1">
    <source>
        <dbReference type="ARBA" id="ARBA00000085"/>
    </source>
</evidence>
<evidence type="ECO:0000313" key="7">
    <source>
        <dbReference type="EMBL" id="KIX14229.1"/>
    </source>
</evidence>
<dbReference type="Pfam" id="PF13188">
    <property type="entry name" value="PAS_8"/>
    <property type="match status" value="1"/>
</dbReference>
<dbReference type="EC" id="2.7.13.3" evidence="2"/>
<accession>A0A0D2J7P1</accession>
<dbReference type="PANTHER" id="PTHR43065:SF42">
    <property type="entry name" value="TWO-COMPONENT SENSOR PPRA"/>
    <property type="match status" value="1"/>
</dbReference>
<dbReference type="InParanoid" id="A0A0D2J7P1"/>
<dbReference type="PANTHER" id="PTHR43065">
    <property type="entry name" value="SENSOR HISTIDINE KINASE"/>
    <property type="match status" value="1"/>
</dbReference>
<dbReference type="Pfam" id="PF08448">
    <property type="entry name" value="PAS_4"/>
    <property type="match status" value="1"/>
</dbReference>
<keyword evidence="7" id="KW-0418">Kinase</keyword>
<dbReference type="InterPro" id="IPR005467">
    <property type="entry name" value="His_kinase_dom"/>
</dbReference>
<dbReference type="OrthoDB" id="5479699at2"/>
<dbReference type="InterPro" id="IPR003661">
    <property type="entry name" value="HisK_dim/P_dom"/>
</dbReference>
<organism evidence="7 8">
    <name type="scientific">Dethiosulfatarculus sandiegensis</name>
    <dbReference type="NCBI Taxonomy" id="1429043"/>
    <lineage>
        <taxon>Bacteria</taxon>
        <taxon>Pseudomonadati</taxon>
        <taxon>Thermodesulfobacteriota</taxon>
        <taxon>Desulfarculia</taxon>
        <taxon>Desulfarculales</taxon>
        <taxon>Desulfarculaceae</taxon>
        <taxon>Dethiosulfatarculus</taxon>
    </lineage>
</organism>
<proteinExistence type="predicted"/>
<dbReference type="PRINTS" id="PR00344">
    <property type="entry name" value="BCTRLSENSOR"/>
</dbReference>
<dbReference type="Gene3D" id="1.10.287.130">
    <property type="match status" value="1"/>
</dbReference>
<protein>
    <recommendedName>
        <fullName evidence="2">histidine kinase</fullName>
        <ecNumber evidence="2">2.7.13.3</ecNumber>
    </recommendedName>
</protein>
<dbReference type="SUPFAM" id="SSF55874">
    <property type="entry name" value="ATPase domain of HSP90 chaperone/DNA topoisomerase II/histidine kinase"/>
    <property type="match status" value="1"/>
</dbReference>
<feature type="coiled-coil region" evidence="4">
    <location>
        <begin position="14"/>
        <end position="48"/>
    </location>
</feature>
<dbReference type="CDD" id="cd00082">
    <property type="entry name" value="HisKA"/>
    <property type="match status" value="1"/>
</dbReference>
<name>A0A0D2J7P1_9BACT</name>
<evidence type="ECO:0000256" key="2">
    <source>
        <dbReference type="ARBA" id="ARBA00012438"/>
    </source>
</evidence>
<dbReference type="GO" id="GO:0000155">
    <property type="term" value="F:phosphorelay sensor kinase activity"/>
    <property type="evidence" value="ECO:0007669"/>
    <property type="project" value="InterPro"/>
</dbReference>